<feature type="compositionally biased region" description="Basic and acidic residues" evidence="1">
    <location>
        <begin position="204"/>
        <end position="214"/>
    </location>
</feature>
<dbReference type="AlphaFoldDB" id="A0A1I4WMC0"/>
<reference evidence="4" key="1">
    <citation type="submission" date="2016-10" db="EMBL/GenBank/DDBJ databases">
        <authorList>
            <person name="Varghese N."/>
            <person name="Submissions S."/>
        </authorList>
    </citation>
    <scope>NUCLEOTIDE SEQUENCE [LARGE SCALE GENOMIC DNA]</scope>
    <source>
        <strain evidence="4">OV426</strain>
    </source>
</reference>
<dbReference type="OrthoDB" id="9814500at2"/>
<keyword evidence="4" id="KW-1185">Reference proteome</keyword>
<name>A0A1I4WMC0_9GAMM</name>
<keyword evidence="2" id="KW-0472">Membrane</keyword>
<proteinExistence type="predicted"/>
<organism evidence="3 4">
    <name type="scientific">Candidatus Pantoea varia</name>
    <dbReference type="NCBI Taxonomy" id="1881036"/>
    <lineage>
        <taxon>Bacteria</taxon>
        <taxon>Pseudomonadati</taxon>
        <taxon>Pseudomonadota</taxon>
        <taxon>Gammaproteobacteria</taxon>
        <taxon>Enterobacterales</taxon>
        <taxon>Erwiniaceae</taxon>
        <taxon>Pantoea</taxon>
    </lineage>
</organism>
<evidence type="ECO:0000313" key="3">
    <source>
        <dbReference type="EMBL" id="SFN14119.1"/>
    </source>
</evidence>
<evidence type="ECO:0000256" key="2">
    <source>
        <dbReference type="SAM" id="Phobius"/>
    </source>
</evidence>
<dbReference type="Proteomes" id="UP000198968">
    <property type="component" value="Unassembled WGS sequence"/>
</dbReference>
<evidence type="ECO:0000256" key="1">
    <source>
        <dbReference type="SAM" id="MobiDB-lite"/>
    </source>
</evidence>
<dbReference type="RefSeq" id="WP_090958940.1">
    <property type="nucleotide sequence ID" value="NZ_FOVG01000001.1"/>
</dbReference>
<accession>A0A1I4WMC0</accession>
<dbReference type="EMBL" id="FOVG01000001">
    <property type="protein sequence ID" value="SFN14119.1"/>
    <property type="molecule type" value="Genomic_DNA"/>
</dbReference>
<keyword evidence="2" id="KW-1133">Transmembrane helix</keyword>
<feature type="transmembrane region" description="Helical" evidence="2">
    <location>
        <begin position="12"/>
        <end position="35"/>
    </location>
</feature>
<sequence length="233" mass="26987">MLEFIAQNFTNINAFIAALAAIFTAIATFFLWRVTNLLAKETKRMVDAAEQPHVVVTLEPNMWAAFHFDICITNTGNSPAYNINVDFDPPLINADHRERNNHNIPFSNISVLKNGQSLTSNICEYEKIKGIKYNIKISWSKRPNSRIRDENEYIYDMASFDGISYLGARSPVTQIADQIKKIREDWRPVTQGQKKLKTDTYNSQDRDLEAKTREEQYNIAKEEYKKRKNKKTN</sequence>
<feature type="region of interest" description="Disordered" evidence="1">
    <location>
        <begin position="191"/>
        <end position="214"/>
    </location>
</feature>
<gene>
    <name evidence="3" type="ORF">SAMN05428971_0224</name>
</gene>
<keyword evidence="2" id="KW-0812">Transmembrane</keyword>
<protein>
    <submittedName>
        <fullName evidence="3">Uncharacterized protein</fullName>
    </submittedName>
</protein>
<evidence type="ECO:0000313" key="4">
    <source>
        <dbReference type="Proteomes" id="UP000198968"/>
    </source>
</evidence>